<feature type="region of interest" description="Disordered" evidence="1">
    <location>
        <begin position="208"/>
        <end position="229"/>
    </location>
</feature>
<dbReference type="AlphaFoldDB" id="A0A7S0YH42"/>
<organism evidence="2">
    <name type="scientific">Hemiselmis tepida</name>
    <dbReference type="NCBI Taxonomy" id="464990"/>
    <lineage>
        <taxon>Eukaryota</taxon>
        <taxon>Cryptophyceae</taxon>
        <taxon>Cryptomonadales</taxon>
        <taxon>Hemiselmidaceae</taxon>
        <taxon>Hemiselmis</taxon>
    </lineage>
</organism>
<feature type="compositionally biased region" description="Basic and acidic residues" evidence="1">
    <location>
        <begin position="208"/>
        <end position="221"/>
    </location>
</feature>
<gene>
    <name evidence="2" type="ORF">HTEP1355_LOCUS209</name>
</gene>
<evidence type="ECO:0000256" key="1">
    <source>
        <dbReference type="SAM" id="MobiDB-lite"/>
    </source>
</evidence>
<protein>
    <submittedName>
        <fullName evidence="2">Uncharacterized protein</fullName>
    </submittedName>
</protein>
<reference evidence="2" key="1">
    <citation type="submission" date="2021-01" db="EMBL/GenBank/DDBJ databases">
        <authorList>
            <person name="Corre E."/>
            <person name="Pelletier E."/>
            <person name="Niang G."/>
            <person name="Scheremetjew M."/>
            <person name="Finn R."/>
            <person name="Kale V."/>
            <person name="Holt S."/>
            <person name="Cochrane G."/>
            <person name="Meng A."/>
            <person name="Brown T."/>
            <person name="Cohen L."/>
        </authorList>
    </citation>
    <scope>NUCLEOTIDE SEQUENCE</scope>
    <source>
        <strain evidence="2">CCMP443</strain>
    </source>
</reference>
<sequence length="229" mass="25824">MEEKKRQPEYKVKVADYKWVNSSGQSGRWRGPSWRDTDVPSGPRLQWGSRVGASADPRSKGVFFGAPGLPRLTFATTKVQPSLGPAMGVPKAFPPRVSEAFPPECGTHMDEQPAAFVLEGVFGFNPNRAREILKLRAQLAQCEHEYAENDAVLRAGLKGAKQHHDDLHHLLYAEDIRRRDQEQKKQDLAKELQQLRVMVDEQTSEIRTKKKEIARQRRQEMASKGGAAQ</sequence>
<evidence type="ECO:0000313" key="2">
    <source>
        <dbReference type="EMBL" id="CAD8775834.1"/>
    </source>
</evidence>
<dbReference type="EMBL" id="HBFN01000330">
    <property type="protein sequence ID" value="CAD8775834.1"/>
    <property type="molecule type" value="Transcribed_RNA"/>
</dbReference>
<proteinExistence type="predicted"/>
<feature type="region of interest" description="Disordered" evidence="1">
    <location>
        <begin position="23"/>
        <end position="53"/>
    </location>
</feature>
<name>A0A7S0YH42_9CRYP</name>
<accession>A0A7S0YH42</accession>